<dbReference type="Pfam" id="PF08327">
    <property type="entry name" value="AHSA1"/>
    <property type="match status" value="1"/>
</dbReference>
<accession>A0ABT5WT37</accession>
<dbReference type="EMBL" id="JARESE010000050">
    <property type="protein sequence ID" value="MDE8653069.1"/>
    <property type="molecule type" value="Genomic_DNA"/>
</dbReference>
<reference evidence="3 4" key="1">
    <citation type="submission" date="2023-03" db="EMBL/GenBank/DDBJ databases">
        <title>NovoSphingobium album sp. nov. isolated from polycyclic aromatic hydrocarbons- and heavy-metal polluted soil.</title>
        <authorList>
            <person name="Liu Z."/>
            <person name="Wang K."/>
        </authorList>
    </citation>
    <scope>NUCLEOTIDE SEQUENCE [LARGE SCALE GENOMIC DNA]</scope>
    <source>
        <strain evidence="3 4">H3SJ31-1</strain>
    </source>
</reference>
<organism evidence="3 4">
    <name type="scientific">Novosphingobium album</name>
    <name type="common">ex Liu et al. 2023</name>
    <dbReference type="NCBI Taxonomy" id="3031130"/>
    <lineage>
        <taxon>Bacteria</taxon>
        <taxon>Pseudomonadati</taxon>
        <taxon>Pseudomonadota</taxon>
        <taxon>Alphaproteobacteria</taxon>
        <taxon>Sphingomonadales</taxon>
        <taxon>Sphingomonadaceae</taxon>
        <taxon>Novosphingobium</taxon>
    </lineage>
</organism>
<comment type="caution">
    <text evidence="3">The sequence shown here is derived from an EMBL/GenBank/DDBJ whole genome shotgun (WGS) entry which is preliminary data.</text>
</comment>
<feature type="domain" description="Activator of Hsp90 ATPase homologue 1/2-like C-terminal" evidence="2">
    <location>
        <begin position="13"/>
        <end position="137"/>
    </location>
</feature>
<protein>
    <submittedName>
        <fullName evidence="3">SRPBCC domain-containing protein</fullName>
    </submittedName>
</protein>
<dbReference type="InterPro" id="IPR023393">
    <property type="entry name" value="START-like_dom_sf"/>
</dbReference>
<keyword evidence="4" id="KW-1185">Reference proteome</keyword>
<comment type="similarity">
    <text evidence="1">Belongs to the AHA1 family.</text>
</comment>
<gene>
    <name evidence="3" type="ORF">PYV00_15280</name>
</gene>
<evidence type="ECO:0000313" key="3">
    <source>
        <dbReference type="EMBL" id="MDE8653069.1"/>
    </source>
</evidence>
<dbReference type="RefSeq" id="WP_275229177.1">
    <property type="nucleotide sequence ID" value="NZ_JARESE010000050.1"/>
</dbReference>
<dbReference type="Gene3D" id="3.30.530.20">
    <property type="match status" value="1"/>
</dbReference>
<dbReference type="SUPFAM" id="SSF55961">
    <property type="entry name" value="Bet v1-like"/>
    <property type="match status" value="1"/>
</dbReference>
<sequence>MTSAVIISIRVRATPHRAFEAFTRDIGAWWRANPLFPLTARGDGCLRFEPGEGGRLVTRLADGADIEIGRVTIWQPGERLALSWRQAAFGPDEATEVDVRFEALGDETRITVAHRGWDRFAPSHAARHGMALMLFQHRLAAHWRARLGALRSRLSPGEAAG</sequence>
<proteinExistence type="inferred from homology"/>
<dbReference type="InterPro" id="IPR013538">
    <property type="entry name" value="ASHA1/2-like_C"/>
</dbReference>
<name>A0ABT5WT37_9SPHN</name>
<dbReference type="Proteomes" id="UP001216253">
    <property type="component" value="Unassembled WGS sequence"/>
</dbReference>
<evidence type="ECO:0000256" key="1">
    <source>
        <dbReference type="ARBA" id="ARBA00006817"/>
    </source>
</evidence>
<evidence type="ECO:0000259" key="2">
    <source>
        <dbReference type="Pfam" id="PF08327"/>
    </source>
</evidence>
<evidence type="ECO:0000313" key="4">
    <source>
        <dbReference type="Proteomes" id="UP001216253"/>
    </source>
</evidence>